<keyword evidence="3" id="KW-0862">Zinc</keyword>
<evidence type="ECO:0000256" key="3">
    <source>
        <dbReference type="ARBA" id="ARBA00022833"/>
    </source>
</evidence>
<keyword evidence="6" id="KW-1185">Reference proteome</keyword>
<accession>A0A9P0BJA1</accession>
<evidence type="ECO:0000256" key="1">
    <source>
        <dbReference type="ARBA" id="ARBA00022723"/>
    </source>
</evidence>
<organism evidence="5 6">
    <name type="scientific">Brassicogethes aeneus</name>
    <name type="common">Rape pollen beetle</name>
    <name type="synonym">Meligethes aeneus</name>
    <dbReference type="NCBI Taxonomy" id="1431903"/>
    <lineage>
        <taxon>Eukaryota</taxon>
        <taxon>Metazoa</taxon>
        <taxon>Ecdysozoa</taxon>
        <taxon>Arthropoda</taxon>
        <taxon>Hexapoda</taxon>
        <taxon>Insecta</taxon>
        <taxon>Pterygota</taxon>
        <taxon>Neoptera</taxon>
        <taxon>Endopterygota</taxon>
        <taxon>Coleoptera</taxon>
        <taxon>Polyphaga</taxon>
        <taxon>Cucujiformia</taxon>
        <taxon>Nitidulidae</taxon>
        <taxon>Meligethinae</taxon>
        <taxon>Brassicogethes</taxon>
    </lineage>
</organism>
<dbReference type="InterPro" id="IPR027377">
    <property type="entry name" value="ZAR1/RTP1-5-like_Znf-3CxxC"/>
</dbReference>
<sequence>MRPVRSNERCLGEYKCPICNRTWMSGNSWPNMGQKCQQCHINVIPHKQSPRKKPDGPYISVPSREHRQDLCEKCKQLGHICVPGFKRGYTVYL</sequence>
<reference evidence="5" key="1">
    <citation type="submission" date="2021-12" db="EMBL/GenBank/DDBJ databases">
        <authorList>
            <person name="King R."/>
        </authorList>
    </citation>
    <scope>NUCLEOTIDE SEQUENCE</scope>
</reference>
<protein>
    <recommendedName>
        <fullName evidence="4">3CxxC-type domain-containing protein</fullName>
    </recommendedName>
</protein>
<name>A0A9P0BJA1_BRAAE</name>
<dbReference type="AlphaFoldDB" id="A0A9P0BJA1"/>
<evidence type="ECO:0000256" key="2">
    <source>
        <dbReference type="ARBA" id="ARBA00022771"/>
    </source>
</evidence>
<dbReference type="EMBL" id="OV121140">
    <property type="protein sequence ID" value="CAH0563910.1"/>
    <property type="molecule type" value="Genomic_DNA"/>
</dbReference>
<dbReference type="Proteomes" id="UP001154078">
    <property type="component" value="Chromosome 9"/>
</dbReference>
<dbReference type="Pfam" id="PF17180">
    <property type="entry name" value="Zn_ribbon_3CxxC_2"/>
    <property type="match status" value="1"/>
</dbReference>
<keyword evidence="2" id="KW-0863">Zinc-finger</keyword>
<evidence type="ECO:0000313" key="5">
    <source>
        <dbReference type="EMBL" id="CAH0563910.1"/>
    </source>
</evidence>
<keyword evidence="1" id="KW-0479">Metal-binding</keyword>
<gene>
    <name evidence="5" type="ORF">MELIAE_LOCUS12592</name>
</gene>
<dbReference type="SMART" id="SM01328">
    <property type="entry name" value="zf-3CxxC"/>
    <property type="match status" value="1"/>
</dbReference>
<proteinExistence type="predicted"/>
<feature type="domain" description="3CxxC-type" evidence="4">
    <location>
        <begin position="9"/>
        <end position="77"/>
    </location>
</feature>
<dbReference type="Pfam" id="PF23490">
    <property type="entry name" value="ZCCHC24_C"/>
    <property type="match status" value="1"/>
</dbReference>
<dbReference type="OrthoDB" id="10038672at2759"/>
<evidence type="ECO:0000313" key="6">
    <source>
        <dbReference type="Proteomes" id="UP001154078"/>
    </source>
</evidence>
<dbReference type="InterPro" id="IPR057809">
    <property type="entry name" value="ZCCHC24_C"/>
</dbReference>
<dbReference type="InterPro" id="IPR033446">
    <property type="entry name" value="ZCCHC24_Znf-3CxxC"/>
</dbReference>
<evidence type="ECO:0000259" key="4">
    <source>
        <dbReference type="SMART" id="SM01328"/>
    </source>
</evidence>
<dbReference type="GO" id="GO:0008270">
    <property type="term" value="F:zinc ion binding"/>
    <property type="evidence" value="ECO:0007669"/>
    <property type="project" value="UniProtKB-KW"/>
</dbReference>